<dbReference type="Gene3D" id="2.40.420.20">
    <property type="match status" value="1"/>
</dbReference>
<dbReference type="EMBL" id="FNEJ01000003">
    <property type="protein sequence ID" value="SDI32051.1"/>
    <property type="molecule type" value="Genomic_DNA"/>
</dbReference>
<feature type="domain" description="Multidrug resistance protein MdtA-like C-terminal permuted SH3" evidence="9">
    <location>
        <begin position="298"/>
        <end position="357"/>
    </location>
</feature>
<evidence type="ECO:0000259" key="6">
    <source>
        <dbReference type="Pfam" id="PF25876"/>
    </source>
</evidence>
<evidence type="ECO:0000259" key="7">
    <source>
        <dbReference type="Pfam" id="PF25917"/>
    </source>
</evidence>
<dbReference type="InterPro" id="IPR006143">
    <property type="entry name" value="RND_pump_MFP"/>
</dbReference>
<feature type="chain" id="PRO_5011523634" evidence="5">
    <location>
        <begin position="25"/>
        <end position="412"/>
    </location>
</feature>
<evidence type="ECO:0000256" key="3">
    <source>
        <dbReference type="SAM" id="Coils"/>
    </source>
</evidence>
<dbReference type="GO" id="GO:0005886">
    <property type="term" value="C:plasma membrane"/>
    <property type="evidence" value="ECO:0007669"/>
    <property type="project" value="TreeGrafter"/>
</dbReference>
<reference evidence="11" key="1">
    <citation type="submission" date="2016-10" db="EMBL/GenBank/DDBJ databases">
        <authorList>
            <person name="Varghese N."/>
            <person name="Submissions S."/>
        </authorList>
    </citation>
    <scope>NUCLEOTIDE SEQUENCE [LARGE SCALE GENOMIC DNA]</scope>
    <source>
        <strain evidence="11">DSM 26424</strain>
    </source>
</reference>
<dbReference type="RefSeq" id="WP_089844333.1">
    <property type="nucleotide sequence ID" value="NZ_FNEJ01000003.1"/>
</dbReference>
<dbReference type="STRING" id="555512.SAMN04487993_1003130"/>
<feature type="signal peptide" evidence="5">
    <location>
        <begin position="1"/>
        <end position="24"/>
    </location>
</feature>
<keyword evidence="3" id="KW-0175">Coiled coil</keyword>
<evidence type="ECO:0000313" key="10">
    <source>
        <dbReference type="EMBL" id="SDI32051.1"/>
    </source>
</evidence>
<evidence type="ECO:0000313" key="11">
    <source>
        <dbReference type="Proteomes" id="UP000199093"/>
    </source>
</evidence>
<keyword evidence="5" id="KW-0732">Signal</keyword>
<feature type="domain" description="Multidrug resistance protein MdtA-like barrel-sandwich hybrid" evidence="7">
    <location>
        <begin position="62"/>
        <end position="203"/>
    </location>
</feature>
<evidence type="ECO:0000256" key="1">
    <source>
        <dbReference type="ARBA" id="ARBA00004196"/>
    </source>
</evidence>
<comment type="subcellular location">
    <subcellularLocation>
        <location evidence="1">Cell envelope</location>
    </subcellularLocation>
</comment>
<dbReference type="Pfam" id="PF25967">
    <property type="entry name" value="RND-MFP_C"/>
    <property type="match status" value="1"/>
</dbReference>
<dbReference type="InterPro" id="IPR058625">
    <property type="entry name" value="MdtA-like_BSH"/>
</dbReference>
<evidence type="ECO:0000259" key="9">
    <source>
        <dbReference type="Pfam" id="PF25967"/>
    </source>
</evidence>
<dbReference type="InterPro" id="IPR058624">
    <property type="entry name" value="MdtA-like_HH"/>
</dbReference>
<dbReference type="Gene3D" id="2.40.30.170">
    <property type="match status" value="1"/>
</dbReference>
<dbReference type="NCBIfam" id="TIGR01730">
    <property type="entry name" value="RND_mfp"/>
    <property type="match status" value="1"/>
</dbReference>
<accession>A0A1G8JLV3</accession>
<feature type="coiled-coil region" evidence="3">
    <location>
        <begin position="102"/>
        <end position="166"/>
    </location>
</feature>
<dbReference type="SUPFAM" id="SSF111369">
    <property type="entry name" value="HlyD-like secretion proteins"/>
    <property type="match status" value="1"/>
</dbReference>
<dbReference type="GO" id="GO:0046677">
    <property type="term" value="P:response to antibiotic"/>
    <property type="evidence" value="ECO:0007669"/>
    <property type="project" value="TreeGrafter"/>
</dbReference>
<dbReference type="GO" id="GO:0022857">
    <property type="term" value="F:transmembrane transporter activity"/>
    <property type="evidence" value="ECO:0007669"/>
    <property type="project" value="InterPro"/>
</dbReference>
<dbReference type="GO" id="GO:0030313">
    <property type="term" value="C:cell envelope"/>
    <property type="evidence" value="ECO:0007669"/>
    <property type="project" value="UniProtKB-SubCell"/>
</dbReference>
<dbReference type="Gene3D" id="2.40.50.100">
    <property type="match status" value="1"/>
</dbReference>
<dbReference type="InterPro" id="IPR058627">
    <property type="entry name" value="MdtA-like_C"/>
</dbReference>
<evidence type="ECO:0000259" key="8">
    <source>
        <dbReference type="Pfam" id="PF25944"/>
    </source>
</evidence>
<keyword evidence="11" id="KW-1185">Reference proteome</keyword>
<feature type="domain" description="Multidrug resistance protein MdtA-like beta-barrel" evidence="8">
    <location>
        <begin position="207"/>
        <end position="296"/>
    </location>
</feature>
<feature type="domain" description="Multidrug resistance protein MdtA-like alpha-helical hairpin" evidence="6">
    <location>
        <begin position="103"/>
        <end position="170"/>
    </location>
</feature>
<dbReference type="Pfam" id="PF25917">
    <property type="entry name" value="BSH_RND"/>
    <property type="match status" value="1"/>
</dbReference>
<dbReference type="InterPro" id="IPR058626">
    <property type="entry name" value="MdtA-like_b-barrel"/>
</dbReference>
<evidence type="ECO:0000256" key="4">
    <source>
        <dbReference type="SAM" id="MobiDB-lite"/>
    </source>
</evidence>
<name>A0A1G8JLV3_9RHOB</name>
<dbReference type="Gene3D" id="1.10.287.470">
    <property type="entry name" value="Helix hairpin bin"/>
    <property type="match status" value="1"/>
</dbReference>
<protein>
    <submittedName>
        <fullName evidence="10">Membrane fusion protein, multidrug efflux system</fullName>
    </submittedName>
</protein>
<sequence length="412" mass="42844">MPIRPVLRTVAVFAALSLAAPLTAQVPPSGAAQAREVGVVTLERAQVPYQVTLPGRSVAFDEVAVRPRVSGMISEIAYEPGRNVAAGDLLFRIEGDTYAADVAAAEADLEGARAALQSAEATLSRYQRLSGTGVAATEVETAEVSVAQARATVSAAEAALDLARLELDRTTITSPIDGIVALPEVSVGDLVTANQTDALTTVTRIDPIYVDVQESIRRIQEVRARFEAGTLMPGEVRDVTLELETGTRYDGQGSFVSPPISVSTTTGTSAIRFSFPNPDRRILPGQFLRVHISVGTAQAILVPQGATSRAGDGSLTAFVVTDGVAEERMLTEEGTFGNDWVVTEGVTEGETLVVDGLRNLMAGAEVRPVPVAISEEGVAVRADGQSESFTSPAAASGDSPPVASGDASGDEG</sequence>
<gene>
    <name evidence="10" type="ORF">SAMN04487993_1003130</name>
</gene>
<dbReference type="Pfam" id="PF25944">
    <property type="entry name" value="Beta-barrel_RND"/>
    <property type="match status" value="1"/>
</dbReference>
<proteinExistence type="inferred from homology"/>
<evidence type="ECO:0000256" key="5">
    <source>
        <dbReference type="SAM" id="SignalP"/>
    </source>
</evidence>
<dbReference type="AlphaFoldDB" id="A0A1G8JLV3"/>
<dbReference type="Pfam" id="PF25876">
    <property type="entry name" value="HH_MFP_RND"/>
    <property type="match status" value="1"/>
</dbReference>
<evidence type="ECO:0000256" key="2">
    <source>
        <dbReference type="ARBA" id="ARBA00009477"/>
    </source>
</evidence>
<comment type="similarity">
    <text evidence="2">Belongs to the membrane fusion protein (MFP) (TC 8.A.1) family.</text>
</comment>
<dbReference type="PANTHER" id="PTHR30158">
    <property type="entry name" value="ACRA/E-RELATED COMPONENT OF DRUG EFFLUX TRANSPORTER"/>
    <property type="match status" value="1"/>
</dbReference>
<dbReference type="PANTHER" id="PTHR30158:SF3">
    <property type="entry name" value="MULTIDRUG EFFLUX PUMP SUBUNIT ACRA-RELATED"/>
    <property type="match status" value="1"/>
</dbReference>
<dbReference type="OrthoDB" id="7811737at2"/>
<organism evidence="10 11">
    <name type="scientific">Salipiger marinus</name>
    <dbReference type="NCBI Taxonomy" id="555512"/>
    <lineage>
        <taxon>Bacteria</taxon>
        <taxon>Pseudomonadati</taxon>
        <taxon>Pseudomonadota</taxon>
        <taxon>Alphaproteobacteria</taxon>
        <taxon>Rhodobacterales</taxon>
        <taxon>Roseobacteraceae</taxon>
        <taxon>Salipiger</taxon>
    </lineage>
</organism>
<feature type="region of interest" description="Disordered" evidence="4">
    <location>
        <begin position="382"/>
        <end position="412"/>
    </location>
</feature>
<dbReference type="Proteomes" id="UP000199093">
    <property type="component" value="Unassembled WGS sequence"/>
</dbReference>